<dbReference type="EMBL" id="CP051680">
    <property type="protein sequence ID" value="QJD83079.1"/>
    <property type="molecule type" value="Genomic_DNA"/>
</dbReference>
<dbReference type="AlphaFoldDB" id="A0A7Z2VHC5"/>
<evidence type="ECO:0000313" key="1">
    <source>
        <dbReference type="EMBL" id="QJD83079.1"/>
    </source>
</evidence>
<accession>A0A7Z2VHC5</accession>
<dbReference type="Gene3D" id="1.20.120.520">
    <property type="entry name" value="nmb1532 protein domain like"/>
    <property type="match status" value="1"/>
</dbReference>
<dbReference type="KEGG" id="cheb:HH215_07770"/>
<gene>
    <name evidence="1" type="ORF">HH215_07770</name>
</gene>
<keyword evidence="2" id="KW-1185">Reference proteome</keyword>
<evidence type="ECO:0008006" key="3">
    <source>
        <dbReference type="Google" id="ProtNLM"/>
    </source>
</evidence>
<organism evidence="1 2">
    <name type="scientific">Cohnella herbarum</name>
    <dbReference type="NCBI Taxonomy" id="2728023"/>
    <lineage>
        <taxon>Bacteria</taxon>
        <taxon>Bacillati</taxon>
        <taxon>Bacillota</taxon>
        <taxon>Bacilli</taxon>
        <taxon>Bacillales</taxon>
        <taxon>Paenibacillaceae</taxon>
        <taxon>Cohnella</taxon>
    </lineage>
</organism>
<reference evidence="1 2" key="1">
    <citation type="submission" date="2020-04" db="EMBL/GenBank/DDBJ databases">
        <title>Genome sequencing of novel species.</title>
        <authorList>
            <person name="Heo J."/>
            <person name="Kim S.-J."/>
            <person name="Kim J.-S."/>
            <person name="Hong S.-B."/>
            <person name="Kwon S.-W."/>
        </authorList>
    </citation>
    <scope>NUCLEOTIDE SEQUENCE [LARGE SCALE GENOMIC DNA]</scope>
    <source>
        <strain evidence="1 2">MFER-1</strain>
    </source>
</reference>
<sequence>MTKLHVPHDKHPLNAESSEYGLETSMLRAKQEHELLRFELHNIFEQACSLRQGKDDIGVNRDICKLSENVKIFMQDWNEHTSWEETELFPNAVRLLGAESDLYSLMGREYDLAERSIQAFMQSFDRTSLPLQRDEARRLAGYLIQAYAIMSNRFREEEEIMQELEEDIR</sequence>
<protein>
    <recommendedName>
        <fullName evidence="3">Hemerythrin-like domain-containing protein</fullName>
    </recommendedName>
</protein>
<dbReference type="Proteomes" id="UP000502248">
    <property type="component" value="Chromosome"/>
</dbReference>
<dbReference type="RefSeq" id="WP_169279376.1">
    <property type="nucleotide sequence ID" value="NZ_CP051680.1"/>
</dbReference>
<evidence type="ECO:0000313" key="2">
    <source>
        <dbReference type="Proteomes" id="UP000502248"/>
    </source>
</evidence>
<name>A0A7Z2VHC5_9BACL</name>
<proteinExistence type="predicted"/>